<keyword evidence="3 5" id="KW-1133">Transmembrane helix</keyword>
<dbReference type="AlphaFoldDB" id="A0A4Z1KD23"/>
<evidence type="ECO:0000256" key="1">
    <source>
        <dbReference type="ARBA" id="ARBA00004141"/>
    </source>
</evidence>
<dbReference type="PANTHER" id="PTHR23502:SF74">
    <property type="entry name" value="MAJOR FACILITATOR SUPERFAMILY (MFS) PROFILE DOMAIN-CONTAINING PROTEIN"/>
    <property type="match status" value="1"/>
</dbReference>
<dbReference type="PANTHER" id="PTHR23502">
    <property type="entry name" value="MAJOR FACILITATOR SUPERFAMILY"/>
    <property type="match status" value="1"/>
</dbReference>
<dbReference type="EMBL" id="PQXO01000629">
    <property type="protein sequence ID" value="TGO83540.1"/>
    <property type="molecule type" value="Genomic_DNA"/>
</dbReference>
<dbReference type="GO" id="GO:0005886">
    <property type="term" value="C:plasma membrane"/>
    <property type="evidence" value="ECO:0007669"/>
    <property type="project" value="TreeGrafter"/>
</dbReference>
<evidence type="ECO:0000256" key="5">
    <source>
        <dbReference type="SAM" id="Phobius"/>
    </source>
</evidence>
<dbReference type="OrthoDB" id="5141738at2759"/>
<dbReference type="SUPFAM" id="SSF103473">
    <property type="entry name" value="MFS general substrate transporter"/>
    <property type="match status" value="1"/>
</dbReference>
<dbReference type="Gene3D" id="1.20.1250.20">
    <property type="entry name" value="MFS general substrate transporter like domains"/>
    <property type="match status" value="1"/>
</dbReference>
<comment type="subcellular location">
    <subcellularLocation>
        <location evidence="1">Membrane</location>
        <topology evidence="1">Multi-pass membrane protein</topology>
    </subcellularLocation>
</comment>
<evidence type="ECO:0000256" key="4">
    <source>
        <dbReference type="ARBA" id="ARBA00023136"/>
    </source>
</evidence>
<feature type="transmembrane region" description="Helical" evidence="5">
    <location>
        <begin position="12"/>
        <end position="37"/>
    </location>
</feature>
<feature type="transmembrane region" description="Helical" evidence="5">
    <location>
        <begin position="137"/>
        <end position="156"/>
    </location>
</feature>
<accession>A0A4Z1KD23</accession>
<dbReference type="Proteomes" id="UP000297280">
    <property type="component" value="Unassembled WGS sequence"/>
</dbReference>
<name>A0A4Z1KD23_9HELO</name>
<reference evidence="6 7" key="1">
    <citation type="submission" date="2017-12" db="EMBL/GenBank/DDBJ databases">
        <title>Comparative genomics of Botrytis spp.</title>
        <authorList>
            <person name="Valero-Jimenez C.A."/>
            <person name="Tapia P."/>
            <person name="Veloso J."/>
            <person name="Silva-Moreno E."/>
            <person name="Staats M."/>
            <person name="Valdes J.H."/>
            <person name="Van Kan J.A.L."/>
        </authorList>
    </citation>
    <scope>NUCLEOTIDE SEQUENCE [LARGE SCALE GENOMIC DNA]</scope>
    <source>
        <strain evidence="6 7">MUCL3349</strain>
    </source>
</reference>
<evidence type="ECO:0008006" key="8">
    <source>
        <dbReference type="Google" id="ProtNLM"/>
    </source>
</evidence>
<dbReference type="GO" id="GO:0022857">
    <property type="term" value="F:transmembrane transporter activity"/>
    <property type="evidence" value="ECO:0007669"/>
    <property type="project" value="TreeGrafter"/>
</dbReference>
<keyword evidence="4 5" id="KW-0472">Membrane</keyword>
<keyword evidence="7" id="KW-1185">Reference proteome</keyword>
<sequence>MVTVTLTRPIRMLFFELIALAACTYLALAYGIFYLYFEAYPIIFKGIYGQSSGVSGLMFLPIGGGATLNIIVSLLWDTFLRKHLTKFGRKKKNAYEVFAASAMAASSCCRSLAGAVSPFVTKPMYTKLGVPWAIFRYYLRGRVVVSGLGVYFVRSLKNDKLKNWKTCKEKNW</sequence>
<protein>
    <recommendedName>
        <fullName evidence="8">Major facilitator superfamily (MFS) profile domain-containing protein</fullName>
    </recommendedName>
</protein>
<gene>
    <name evidence="6" type="ORF">BPOR_0630g00090</name>
</gene>
<evidence type="ECO:0000256" key="3">
    <source>
        <dbReference type="ARBA" id="ARBA00022989"/>
    </source>
</evidence>
<evidence type="ECO:0000256" key="2">
    <source>
        <dbReference type="ARBA" id="ARBA00022692"/>
    </source>
</evidence>
<organism evidence="6 7">
    <name type="scientific">Botrytis porri</name>
    <dbReference type="NCBI Taxonomy" id="87229"/>
    <lineage>
        <taxon>Eukaryota</taxon>
        <taxon>Fungi</taxon>
        <taxon>Dikarya</taxon>
        <taxon>Ascomycota</taxon>
        <taxon>Pezizomycotina</taxon>
        <taxon>Leotiomycetes</taxon>
        <taxon>Helotiales</taxon>
        <taxon>Sclerotiniaceae</taxon>
        <taxon>Botrytis</taxon>
    </lineage>
</organism>
<comment type="caution">
    <text evidence="6">The sequence shown here is derived from an EMBL/GenBank/DDBJ whole genome shotgun (WGS) entry which is preliminary data.</text>
</comment>
<evidence type="ECO:0000313" key="7">
    <source>
        <dbReference type="Proteomes" id="UP000297280"/>
    </source>
</evidence>
<feature type="transmembrane region" description="Helical" evidence="5">
    <location>
        <begin position="97"/>
        <end position="117"/>
    </location>
</feature>
<feature type="transmembrane region" description="Helical" evidence="5">
    <location>
        <begin position="57"/>
        <end position="76"/>
    </location>
</feature>
<evidence type="ECO:0000313" key="6">
    <source>
        <dbReference type="EMBL" id="TGO83540.1"/>
    </source>
</evidence>
<proteinExistence type="predicted"/>
<dbReference type="InterPro" id="IPR036259">
    <property type="entry name" value="MFS_trans_sf"/>
</dbReference>
<dbReference type="STRING" id="87229.A0A4Z1KD23"/>
<keyword evidence="2 5" id="KW-0812">Transmembrane</keyword>